<dbReference type="GeneID" id="36570917"/>
<dbReference type="STRING" id="857342.A0A2T3BCB4"/>
<dbReference type="InterPro" id="IPR052058">
    <property type="entry name" value="Alcohol_O-acetyltransferase"/>
</dbReference>
<organism evidence="1 2">
    <name type="scientific">Amorphotheca resinae ATCC 22711</name>
    <dbReference type="NCBI Taxonomy" id="857342"/>
    <lineage>
        <taxon>Eukaryota</taxon>
        <taxon>Fungi</taxon>
        <taxon>Dikarya</taxon>
        <taxon>Ascomycota</taxon>
        <taxon>Pezizomycotina</taxon>
        <taxon>Leotiomycetes</taxon>
        <taxon>Helotiales</taxon>
        <taxon>Amorphothecaceae</taxon>
        <taxon>Amorphotheca</taxon>
    </lineage>
</organism>
<dbReference type="InterPro" id="IPR010828">
    <property type="entry name" value="Atf2/Sli1-like"/>
</dbReference>
<dbReference type="AlphaFoldDB" id="A0A2T3BCB4"/>
<dbReference type="Pfam" id="PF07247">
    <property type="entry name" value="AATase"/>
    <property type="match status" value="1"/>
</dbReference>
<dbReference type="RefSeq" id="XP_024724576.1">
    <property type="nucleotide sequence ID" value="XM_024862836.1"/>
</dbReference>
<gene>
    <name evidence="1" type="ORF">M430DRAFT_14359</name>
</gene>
<name>A0A2T3BCB4_AMORE</name>
<sequence>MEDPPLRPTGNIERFNIIRNQIKFYNNVQVTAWYSVPRSVLGASDSITNLVYAALRELINIHPILGVNVKDEETPAPMWARLDKIDLRDIVKIIESDLESTFDNWAQDGHRGSIGSSEELPLWRVVVAAPPSETKEDESTKIKEVTRFAVGFFFHHGIGDGLSGGAFHLTFLNALNRLITNDPKASLDNSTLAVVPVPKKDLLPNLEMKTPLPISILFMAKEIFKAFIYSPVDSLLWTGPPISTELPRPPITTVRSFLLPASIVDGLVSLCRREKTSVTALITILIGRKLGMMYPKYSHFVGTLPVSLRKFTGNTNLDIGLYVSGATVKFSSTANPPRGYIGGDAHLWDAARQCKKDIDAQSASPYDQSVGLLKFIANNFKGYFEGMLGTKRSASFEVSNLGLLDGGDGGEQGGRAYFDRVMFSQGAWTYGPPFCFCVATAKNGGMSVALSWDSSVAEDVKAEELLGWLEGELRGLVRE</sequence>
<dbReference type="GO" id="GO:0008080">
    <property type="term" value="F:N-acetyltransferase activity"/>
    <property type="evidence" value="ECO:0007669"/>
    <property type="project" value="TreeGrafter"/>
</dbReference>
<evidence type="ECO:0008006" key="3">
    <source>
        <dbReference type="Google" id="ProtNLM"/>
    </source>
</evidence>
<dbReference type="SUPFAM" id="SSF52777">
    <property type="entry name" value="CoA-dependent acyltransferases"/>
    <property type="match status" value="1"/>
</dbReference>
<evidence type="ECO:0000313" key="2">
    <source>
        <dbReference type="Proteomes" id="UP000241818"/>
    </source>
</evidence>
<proteinExistence type="predicted"/>
<dbReference type="PANTHER" id="PTHR28037">
    <property type="entry name" value="ALCOHOL O-ACETYLTRANSFERASE 1-RELATED"/>
    <property type="match status" value="1"/>
</dbReference>
<evidence type="ECO:0000313" key="1">
    <source>
        <dbReference type="EMBL" id="PSS27051.1"/>
    </source>
</evidence>
<dbReference type="InParanoid" id="A0A2T3BCB4"/>
<dbReference type="OrthoDB" id="2150604at2759"/>
<dbReference type="Proteomes" id="UP000241818">
    <property type="component" value="Unassembled WGS sequence"/>
</dbReference>
<keyword evidence="2" id="KW-1185">Reference proteome</keyword>
<reference evidence="1 2" key="1">
    <citation type="journal article" date="2018" name="New Phytol.">
        <title>Comparative genomics and transcriptomics depict ericoid mycorrhizal fungi as versatile saprotrophs and plant mutualists.</title>
        <authorList>
            <person name="Martino E."/>
            <person name="Morin E."/>
            <person name="Grelet G.A."/>
            <person name="Kuo A."/>
            <person name="Kohler A."/>
            <person name="Daghino S."/>
            <person name="Barry K.W."/>
            <person name="Cichocki N."/>
            <person name="Clum A."/>
            <person name="Dockter R.B."/>
            <person name="Hainaut M."/>
            <person name="Kuo R.C."/>
            <person name="LaButti K."/>
            <person name="Lindahl B.D."/>
            <person name="Lindquist E.A."/>
            <person name="Lipzen A."/>
            <person name="Khouja H.R."/>
            <person name="Magnuson J."/>
            <person name="Murat C."/>
            <person name="Ohm R.A."/>
            <person name="Singer S.W."/>
            <person name="Spatafora J.W."/>
            <person name="Wang M."/>
            <person name="Veneault-Fourrey C."/>
            <person name="Henrissat B."/>
            <person name="Grigoriev I.V."/>
            <person name="Martin F.M."/>
            <person name="Perotto S."/>
        </authorList>
    </citation>
    <scope>NUCLEOTIDE SEQUENCE [LARGE SCALE GENOMIC DNA]</scope>
    <source>
        <strain evidence="1 2">ATCC 22711</strain>
    </source>
</reference>
<protein>
    <recommendedName>
        <fullName evidence="3">Alcohol acetyltransferase</fullName>
    </recommendedName>
</protein>
<accession>A0A2T3BCB4</accession>
<dbReference type="PANTHER" id="PTHR28037:SF1">
    <property type="entry name" value="ALCOHOL O-ACETYLTRANSFERASE 1-RELATED"/>
    <property type="match status" value="1"/>
</dbReference>
<dbReference type="EMBL" id="KZ679006">
    <property type="protein sequence ID" value="PSS27051.1"/>
    <property type="molecule type" value="Genomic_DNA"/>
</dbReference>